<sequence>MAAVPSGAGSNHGARDAFGLLEYWKADEKARRPAVCPWKTRDKLINMAKTSEADLYSNYSIPDFINDQLTIQGHPRARGKHEIDTTVLFDSQKDRDLERVQWLDQYPPRCAIHVRPGSASRLLLTKVLWTCAEGRVVLDRDNHPFKDYRSINMST</sequence>
<keyword evidence="2" id="KW-1185">Reference proteome</keyword>
<dbReference type="GeneID" id="59333944"/>
<gene>
    <name evidence="1" type="ORF">HO133_005538</name>
</gene>
<dbReference type="AlphaFoldDB" id="A0A8H6C984"/>
<evidence type="ECO:0000313" key="2">
    <source>
        <dbReference type="Proteomes" id="UP000593566"/>
    </source>
</evidence>
<comment type="caution">
    <text evidence="1">The sequence shown here is derived from an EMBL/GenBank/DDBJ whole genome shotgun (WGS) entry which is preliminary data.</text>
</comment>
<dbReference type="RefSeq" id="XP_037148429.1">
    <property type="nucleotide sequence ID" value="XM_037296447.1"/>
</dbReference>
<protein>
    <submittedName>
        <fullName evidence="1">Uncharacterized protein</fullName>
    </submittedName>
</protein>
<accession>A0A8H6C984</accession>
<reference evidence="1 2" key="1">
    <citation type="journal article" date="2020" name="Genomics">
        <title>Complete, high-quality genomes from long-read metagenomic sequencing of two wolf lichen thalli reveals enigmatic genome architecture.</title>
        <authorList>
            <person name="McKenzie S.K."/>
            <person name="Walston R.F."/>
            <person name="Allen J.L."/>
        </authorList>
    </citation>
    <scope>NUCLEOTIDE SEQUENCE [LARGE SCALE GENOMIC DNA]</scope>
    <source>
        <strain evidence="1">WasteWater1</strain>
    </source>
</reference>
<evidence type="ECO:0000313" key="1">
    <source>
        <dbReference type="EMBL" id="KAF6218994.1"/>
    </source>
</evidence>
<proteinExistence type="predicted"/>
<dbReference type="Proteomes" id="UP000593566">
    <property type="component" value="Unassembled WGS sequence"/>
</dbReference>
<dbReference type="EMBL" id="JACCJB010000021">
    <property type="protein sequence ID" value="KAF6218994.1"/>
    <property type="molecule type" value="Genomic_DNA"/>
</dbReference>
<organism evidence="1 2">
    <name type="scientific">Letharia lupina</name>
    <dbReference type="NCBI Taxonomy" id="560253"/>
    <lineage>
        <taxon>Eukaryota</taxon>
        <taxon>Fungi</taxon>
        <taxon>Dikarya</taxon>
        <taxon>Ascomycota</taxon>
        <taxon>Pezizomycotina</taxon>
        <taxon>Lecanoromycetes</taxon>
        <taxon>OSLEUM clade</taxon>
        <taxon>Lecanoromycetidae</taxon>
        <taxon>Lecanorales</taxon>
        <taxon>Lecanorineae</taxon>
        <taxon>Parmeliaceae</taxon>
        <taxon>Letharia</taxon>
    </lineage>
</organism>
<name>A0A8H6C984_9LECA</name>